<feature type="region of interest" description="Disordered" evidence="1">
    <location>
        <begin position="28"/>
        <end position="58"/>
    </location>
</feature>
<evidence type="ECO:0000256" key="1">
    <source>
        <dbReference type="SAM" id="MobiDB-lite"/>
    </source>
</evidence>
<dbReference type="Proteomes" id="UP000326678">
    <property type="component" value="Chromosome Gxm1"/>
</dbReference>
<evidence type="ECO:0000313" key="2">
    <source>
        <dbReference type="EMBL" id="QFS44866.1"/>
    </source>
</evidence>
<dbReference type="EMBL" id="CP045226">
    <property type="protein sequence ID" value="QFS44866.1"/>
    <property type="molecule type" value="Genomic_DNA"/>
</dbReference>
<protein>
    <submittedName>
        <fullName evidence="2">Uncharacterized protein</fullName>
    </submittedName>
</protein>
<feature type="compositionally biased region" description="Basic residues" evidence="1">
    <location>
        <begin position="36"/>
        <end position="58"/>
    </location>
</feature>
<reference evidence="2 3" key="1">
    <citation type="submission" date="2019-10" db="EMBL/GenBank/DDBJ databases">
        <title>Genomic and transcriptomic insights into the perfect genentic adaptation of a filamentous nitrogen-fixing cyanobacterium to rice fields.</title>
        <authorList>
            <person name="Chen Z."/>
        </authorList>
    </citation>
    <scope>NUCLEOTIDE SEQUENCE [LARGE SCALE GENOMIC DNA]</scope>
    <source>
        <strain evidence="2">CCNUC1</strain>
    </source>
</reference>
<evidence type="ECO:0000313" key="3">
    <source>
        <dbReference type="Proteomes" id="UP000326678"/>
    </source>
</evidence>
<gene>
    <name evidence="2" type="ORF">GXM_02341</name>
</gene>
<organism evidence="2 3">
    <name type="scientific">Nostoc sphaeroides CCNUC1</name>
    <dbReference type="NCBI Taxonomy" id="2653204"/>
    <lineage>
        <taxon>Bacteria</taxon>
        <taxon>Bacillati</taxon>
        <taxon>Cyanobacteriota</taxon>
        <taxon>Cyanophyceae</taxon>
        <taxon>Nostocales</taxon>
        <taxon>Nostocaceae</taxon>
        <taxon>Nostoc</taxon>
    </lineage>
</organism>
<dbReference type="AlphaFoldDB" id="A0A5P8VXK1"/>
<dbReference type="KEGG" id="nsh:GXM_02341"/>
<name>A0A5P8VXK1_9NOSO</name>
<accession>A0A5P8VXK1</accession>
<proteinExistence type="predicted"/>
<keyword evidence="3" id="KW-1185">Reference proteome</keyword>
<sequence>MAKRAIAHINPITKSAIAHWTQLLRVRSPKSNPSPKVRRRIARRRHRLHQPHHQKCDR</sequence>